<dbReference type="Proteomes" id="UP000289152">
    <property type="component" value="Unassembled WGS sequence"/>
</dbReference>
<evidence type="ECO:0000256" key="1">
    <source>
        <dbReference type="SAM" id="MobiDB-lite"/>
    </source>
</evidence>
<feature type="compositionally biased region" description="Polar residues" evidence="1">
    <location>
        <begin position="26"/>
        <end position="36"/>
    </location>
</feature>
<name>A0A4Q1BNX6_TREME</name>
<feature type="region of interest" description="Disordered" evidence="1">
    <location>
        <begin position="322"/>
        <end position="393"/>
    </location>
</feature>
<sequence>MDIDTNPQAPPSPPNEPDSAFATHPPDQQGQYNHSSPPDFGIDMTQRPPQESADQQDNNSSPPVFDIDATQAPLPTQHTPPSPQQGQRHSTSPPSRPDDTRTSSTTSGPKVQTSAELLAFIDYPSDTDEEDGGGVVRTTVGGAKRLVRRVGGSSGRLENAGDPYGLETPMPKQDRGSEKHPSTENDPAMGHGSNNDSPQIRTTKAAQPFKPPTVQKPVQTPKWKTMDDRPSEEGRHVNTTHSTGPITGILPSHKHPREVEKTTDAQCPPFKKVENHLTLPKRVKLAERTQAQLQAAQHWASNPLPSAPTPIISVDRQVAQPSNIQQGGKERPRQIVIPQPLYRSNERQKITKEPPTSKLAQSSRDMPYPRSRTSTQAQSREDQRSFHPTPVIQQKRSEFVQHYNYDQIDQTIERQQRIPQSSMYRRDQQQNFTEEAQDREMKHVSQERSRRVTLRTSSEEQAQEMGTEDVHGEDHTVVDTEPEGEPFDPMGPIMYFDTNVELVQKWETLQRGMVPALQEFARDALSLNFEAIFTVLHVFHKMNEASRSELEAGVTSIEVEVRKHEEAKKTITDFSNELRRVAGVLRGFGDGLPR</sequence>
<feature type="compositionally biased region" description="Basic and acidic residues" evidence="1">
    <location>
        <begin position="224"/>
        <end position="236"/>
    </location>
</feature>
<dbReference type="AlphaFoldDB" id="A0A4Q1BNX6"/>
<feature type="compositionally biased region" description="Basic and acidic residues" evidence="1">
    <location>
        <begin position="172"/>
        <end position="183"/>
    </location>
</feature>
<comment type="caution">
    <text evidence="2">The sequence shown here is derived from an EMBL/GenBank/DDBJ whole genome shotgun (WGS) entry which is preliminary data.</text>
</comment>
<evidence type="ECO:0000313" key="2">
    <source>
        <dbReference type="EMBL" id="RXK39568.1"/>
    </source>
</evidence>
<keyword evidence="3" id="KW-1185">Reference proteome</keyword>
<feature type="region of interest" description="Disordered" evidence="1">
    <location>
        <begin position="1"/>
        <end position="266"/>
    </location>
</feature>
<dbReference type="InParanoid" id="A0A4Q1BNX6"/>
<feature type="compositionally biased region" description="Polar residues" evidence="1">
    <location>
        <begin position="192"/>
        <end position="205"/>
    </location>
</feature>
<accession>A0A4Q1BNX6</accession>
<protein>
    <submittedName>
        <fullName evidence="2">Uncharacterized protein</fullName>
    </submittedName>
</protein>
<organism evidence="2 3">
    <name type="scientific">Tremella mesenterica</name>
    <name type="common">Jelly fungus</name>
    <dbReference type="NCBI Taxonomy" id="5217"/>
    <lineage>
        <taxon>Eukaryota</taxon>
        <taxon>Fungi</taxon>
        <taxon>Dikarya</taxon>
        <taxon>Basidiomycota</taxon>
        <taxon>Agaricomycotina</taxon>
        <taxon>Tremellomycetes</taxon>
        <taxon>Tremellales</taxon>
        <taxon>Tremellaceae</taxon>
        <taxon>Tremella</taxon>
    </lineage>
</organism>
<proteinExistence type="predicted"/>
<gene>
    <name evidence="2" type="ORF">M231_03238</name>
</gene>
<feature type="compositionally biased region" description="Polar residues" evidence="1">
    <location>
        <begin position="419"/>
        <end position="434"/>
    </location>
</feature>
<feature type="region of interest" description="Disordered" evidence="1">
    <location>
        <begin position="419"/>
        <end position="474"/>
    </location>
</feature>
<dbReference type="OrthoDB" id="2575452at2759"/>
<feature type="compositionally biased region" description="Polar residues" evidence="1">
    <location>
        <begin position="47"/>
        <end position="62"/>
    </location>
</feature>
<dbReference type="EMBL" id="SDIL01000030">
    <property type="protein sequence ID" value="RXK39568.1"/>
    <property type="molecule type" value="Genomic_DNA"/>
</dbReference>
<feature type="compositionally biased region" description="Basic and acidic residues" evidence="1">
    <location>
        <begin position="436"/>
        <end position="450"/>
    </location>
</feature>
<evidence type="ECO:0000313" key="3">
    <source>
        <dbReference type="Proteomes" id="UP000289152"/>
    </source>
</evidence>
<reference evidence="2 3" key="1">
    <citation type="submission" date="2016-06" db="EMBL/GenBank/DDBJ databases">
        <title>Evolution of pathogenesis and genome organization in the Tremellales.</title>
        <authorList>
            <person name="Cuomo C."/>
            <person name="Litvintseva A."/>
            <person name="Heitman J."/>
            <person name="Chen Y."/>
            <person name="Sun S."/>
            <person name="Springer D."/>
            <person name="Dromer F."/>
            <person name="Young S."/>
            <person name="Zeng Q."/>
            <person name="Chapman S."/>
            <person name="Gujja S."/>
            <person name="Saif S."/>
            <person name="Birren B."/>
        </authorList>
    </citation>
    <scope>NUCLEOTIDE SEQUENCE [LARGE SCALE GENOMIC DNA]</scope>
    <source>
        <strain evidence="2 3">ATCC 28783</strain>
    </source>
</reference>